<dbReference type="InterPro" id="IPR029045">
    <property type="entry name" value="ClpP/crotonase-like_dom_sf"/>
</dbReference>
<comment type="caution">
    <text evidence="3">The sequence shown here is derived from an EMBL/GenBank/DDBJ whole genome shotgun (WGS) entry which is preliminary data.</text>
</comment>
<dbReference type="AlphaFoldDB" id="A0A150RZA7"/>
<organism evidence="3 4">
    <name type="scientific">Sorangium cellulosum</name>
    <name type="common">Polyangium cellulosum</name>
    <dbReference type="NCBI Taxonomy" id="56"/>
    <lineage>
        <taxon>Bacteria</taxon>
        <taxon>Pseudomonadati</taxon>
        <taxon>Myxococcota</taxon>
        <taxon>Polyangia</taxon>
        <taxon>Polyangiales</taxon>
        <taxon>Polyangiaceae</taxon>
        <taxon>Sorangium</taxon>
    </lineage>
</organism>
<comment type="similarity">
    <text evidence="1 2">Belongs to the enoyl-CoA hydratase/isomerase family.</text>
</comment>
<dbReference type="InterPro" id="IPR018376">
    <property type="entry name" value="Enoyl-CoA_hyd/isom_CS"/>
</dbReference>
<evidence type="ECO:0000256" key="2">
    <source>
        <dbReference type="RuleBase" id="RU003707"/>
    </source>
</evidence>
<evidence type="ECO:0000256" key="1">
    <source>
        <dbReference type="ARBA" id="ARBA00005254"/>
    </source>
</evidence>
<proteinExistence type="inferred from homology"/>
<dbReference type="Proteomes" id="UP000075515">
    <property type="component" value="Unassembled WGS sequence"/>
</dbReference>
<evidence type="ECO:0000313" key="3">
    <source>
        <dbReference type="EMBL" id="KYF85436.1"/>
    </source>
</evidence>
<dbReference type="GO" id="GO:0003824">
    <property type="term" value="F:catalytic activity"/>
    <property type="evidence" value="ECO:0007669"/>
    <property type="project" value="InterPro"/>
</dbReference>
<accession>A0A150RZA7</accession>
<dbReference type="GO" id="GO:0006635">
    <property type="term" value="P:fatty acid beta-oxidation"/>
    <property type="evidence" value="ECO:0007669"/>
    <property type="project" value="TreeGrafter"/>
</dbReference>
<reference evidence="3 4" key="1">
    <citation type="submission" date="2014-02" db="EMBL/GenBank/DDBJ databases">
        <title>The small core and large imbalanced accessory genome model reveals a collaborative survival strategy of Sorangium cellulosum strains in nature.</title>
        <authorList>
            <person name="Han K."/>
            <person name="Peng R."/>
            <person name="Blom J."/>
            <person name="Li Y.-Z."/>
        </authorList>
    </citation>
    <scope>NUCLEOTIDE SEQUENCE [LARGE SCALE GENOMIC DNA]</scope>
    <source>
        <strain evidence="3 4">So0149</strain>
    </source>
</reference>
<dbReference type="PANTHER" id="PTHR11941:SF54">
    <property type="entry name" value="ENOYL-COA HYDRATASE, MITOCHONDRIAL"/>
    <property type="match status" value="1"/>
</dbReference>
<dbReference type="PANTHER" id="PTHR11941">
    <property type="entry name" value="ENOYL-COA HYDRATASE-RELATED"/>
    <property type="match status" value="1"/>
</dbReference>
<dbReference type="EMBL" id="JEMC01002732">
    <property type="protein sequence ID" value="KYF85436.1"/>
    <property type="molecule type" value="Genomic_DNA"/>
</dbReference>
<dbReference type="CDD" id="cd06558">
    <property type="entry name" value="crotonase-like"/>
    <property type="match status" value="1"/>
</dbReference>
<dbReference type="InterPro" id="IPR001753">
    <property type="entry name" value="Enoyl-CoA_hydra/iso"/>
</dbReference>
<gene>
    <name evidence="3" type="ORF">BE18_14805</name>
</gene>
<dbReference type="Pfam" id="PF00378">
    <property type="entry name" value="ECH_1"/>
    <property type="match status" value="1"/>
</dbReference>
<protein>
    <submittedName>
        <fullName evidence="3">Enoyl-CoA hydratase</fullName>
    </submittedName>
</protein>
<dbReference type="SUPFAM" id="SSF52096">
    <property type="entry name" value="ClpP/crotonase"/>
    <property type="match status" value="1"/>
</dbReference>
<dbReference type="Gene3D" id="3.90.226.10">
    <property type="entry name" value="2-enoyl-CoA Hydratase, Chain A, domain 1"/>
    <property type="match status" value="1"/>
</dbReference>
<dbReference type="PROSITE" id="PS00166">
    <property type="entry name" value="ENOYL_COA_HYDRATASE"/>
    <property type="match status" value="1"/>
</dbReference>
<name>A0A150RZA7_SORCE</name>
<evidence type="ECO:0000313" key="4">
    <source>
        <dbReference type="Proteomes" id="UP000075515"/>
    </source>
</evidence>
<sequence length="251" mass="26492">MTLGVEAAGDAVVLTIDRPECRNAIDSAFARRLGEAIRLASSDPRVRGVVITAASGGVFVAGGDIRELHALAEGGAESGEVLAMFEGLSAFEESEVPIVAAVQGDVLGGGCELLLLCDFVIVEEHAALSFRHVKMGLSPAWGGLTRLCERVGPLQASRLLLTAERIGAAEALRIGLVSEVVPTGAARSRAIAQVNRIADSPRTSVAAMKRALCKVREALRASAAEVERRAFAEQWNGPEHRRAMDAFLSKK</sequence>